<comment type="caution">
    <text evidence="2">The sequence shown here is derived from an EMBL/GenBank/DDBJ whole genome shotgun (WGS) entry which is preliminary data.</text>
</comment>
<feature type="transmembrane region" description="Helical" evidence="1">
    <location>
        <begin position="159"/>
        <end position="176"/>
    </location>
</feature>
<keyword evidence="1" id="KW-1133">Transmembrane helix</keyword>
<feature type="transmembrane region" description="Helical" evidence="1">
    <location>
        <begin position="59"/>
        <end position="78"/>
    </location>
</feature>
<keyword evidence="1" id="KW-0472">Membrane</keyword>
<dbReference type="EMBL" id="RQIS01000007">
    <property type="protein sequence ID" value="RQH06475.1"/>
    <property type="molecule type" value="Genomic_DNA"/>
</dbReference>
<feature type="transmembrane region" description="Helical" evidence="1">
    <location>
        <begin position="188"/>
        <end position="207"/>
    </location>
</feature>
<dbReference type="Proteomes" id="UP000272778">
    <property type="component" value="Unassembled WGS sequence"/>
</dbReference>
<keyword evidence="1" id="KW-0812">Transmembrane</keyword>
<dbReference type="AlphaFoldDB" id="A0A3N6MWY4"/>
<dbReference type="OrthoDB" id="6059252at2"/>
<dbReference type="Pfam" id="PF06532">
    <property type="entry name" value="NrsF"/>
    <property type="match status" value="1"/>
</dbReference>
<feature type="transmembrane region" description="Helical" evidence="1">
    <location>
        <begin position="26"/>
        <end position="47"/>
    </location>
</feature>
<reference evidence="2 3" key="1">
    <citation type="submission" date="2018-11" db="EMBL/GenBank/DDBJ databases">
        <title>Paraburkholderia sp. DHOA04, isolated from soil.</title>
        <authorList>
            <person name="Gao Z.-H."/>
            <person name="Qiu L.-H."/>
            <person name="Fu J.-C."/>
        </authorList>
    </citation>
    <scope>NUCLEOTIDE SEQUENCE [LARGE SCALE GENOMIC DNA]</scope>
    <source>
        <strain evidence="2 3">DHOA04</strain>
    </source>
</reference>
<name>A0A3N6MWY4_9BURK</name>
<accession>A0A3N6MWY4</accession>
<feature type="transmembrane region" description="Helical" evidence="1">
    <location>
        <begin position="132"/>
        <end position="152"/>
    </location>
</feature>
<evidence type="ECO:0000313" key="2">
    <source>
        <dbReference type="EMBL" id="RQH06475.1"/>
    </source>
</evidence>
<proteinExistence type="predicted"/>
<dbReference type="InterPro" id="IPR009495">
    <property type="entry name" value="NrsF"/>
</dbReference>
<evidence type="ECO:0000313" key="3">
    <source>
        <dbReference type="Proteomes" id="UP000272778"/>
    </source>
</evidence>
<evidence type="ECO:0000256" key="1">
    <source>
        <dbReference type="SAM" id="Phobius"/>
    </source>
</evidence>
<protein>
    <submittedName>
        <fullName evidence="2">DUF1109 domain-containing protein</fullName>
    </submittedName>
</protein>
<organism evidence="2 3">
    <name type="scientific">Paraburkholderia dinghuensis</name>
    <dbReference type="NCBI Taxonomy" id="2305225"/>
    <lineage>
        <taxon>Bacteria</taxon>
        <taxon>Pseudomonadati</taxon>
        <taxon>Pseudomonadota</taxon>
        <taxon>Betaproteobacteria</taxon>
        <taxon>Burkholderiales</taxon>
        <taxon>Burkholderiaceae</taxon>
        <taxon>Paraburkholderia</taxon>
    </lineage>
</organism>
<sequence>MKTEDLITLLATGAAPVDRHVVARRFGWALITGGAGSTLLMSLVFGVRDDIATVAATPIFWFKIALPFFIALGALLVTARLARPAGKAGIAWAATAWPVAAVWIGALVLLWLAPPDTRLPLVMGQTWRGCPLNITLLSVPSFIAVIWALRGLAPTRLRAAGFAGGLLASATATLAYCLHCPEMAVPFWAVWYVLGMAIPAAIGAWLGPKLLRW</sequence>
<keyword evidence="3" id="KW-1185">Reference proteome</keyword>
<feature type="transmembrane region" description="Helical" evidence="1">
    <location>
        <begin position="90"/>
        <end position="112"/>
    </location>
</feature>
<gene>
    <name evidence="2" type="ORF">D1Y85_11370</name>
</gene>
<dbReference type="RefSeq" id="WP_124151153.1">
    <property type="nucleotide sequence ID" value="NZ_RQIS01000007.1"/>
</dbReference>